<feature type="region of interest" description="Disordered" evidence="8">
    <location>
        <begin position="228"/>
        <end position="258"/>
    </location>
</feature>
<evidence type="ECO:0000256" key="1">
    <source>
        <dbReference type="ARBA" id="ARBA00000900"/>
    </source>
</evidence>
<dbReference type="PROSITE" id="PS50089">
    <property type="entry name" value="ZF_RING_2"/>
    <property type="match status" value="1"/>
</dbReference>
<dbReference type="AlphaFoldDB" id="A0A811S2R2"/>
<keyword evidence="9" id="KW-0812">Transmembrane</keyword>
<evidence type="ECO:0000259" key="10">
    <source>
        <dbReference type="PROSITE" id="PS50089"/>
    </source>
</evidence>
<dbReference type="Gene3D" id="3.30.40.10">
    <property type="entry name" value="Zinc/RING finger domain, C3HC4 (zinc finger)"/>
    <property type="match status" value="1"/>
</dbReference>
<sequence>MPGASASTTAQYAGIGVFVAIVLYVLLDFTRRFFNSVFLTRRHDANADAVAAGTGAGDAVAGPARPRLVQALGLRPDDVAVLPTFTYRAAASLDSRRDAKGAASAVAAADCCSVCLDELREGALVRMLPSCKHYFHAECVDVWLLSHATCPVRRGSPGPEKVRLGVASLSPPLPQLRRFGAVSVPVSPEGGETSGSGAKHTVSSRSPSPVRSPTMHFELMVANLAMSPSLTRSRTPDSRMCRTRTPSPATLESHDVGV</sequence>
<feature type="region of interest" description="Disordered" evidence="8">
    <location>
        <begin position="184"/>
        <end position="211"/>
    </location>
</feature>
<comment type="similarity">
    <text evidence="6">Belongs to the RING-type zinc finger family. ATL subfamily.</text>
</comment>
<feature type="domain" description="RING-type" evidence="10">
    <location>
        <begin position="112"/>
        <end position="154"/>
    </location>
</feature>
<evidence type="ECO:0000256" key="8">
    <source>
        <dbReference type="SAM" id="MobiDB-lite"/>
    </source>
</evidence>
<comment type="catalytic activity">
    <reaction evidence="1">
        <text>S-ubiquitinyl-[E2 ubiquitin-conjugating enzyme]-L-cysteine + [acceptor protein]-L-lysine = [E2 ubiquitin-conjugating enzyme]-L-cysteine + N(6)-ubiquitinyl-[acceptor protein]-L-lysine.</text>
        <dbReference type="EC" id="2.3.2.27"/>
    </reaction>
</comment>
<keyword evidence="3" id="KW-0479">Metal-binding</keyword>
<keyword evidence="5" id="KW-0862">Zinc</keyword>
<dbReference type="InterPro" id="IPR053238">
    <property type="entry name" value="RING-H2_zinc_finger"/>
</dbReference>
<dbReference type="EMBL" id="CAJGYO010000018">
    <property type="protein sequence ID" value="CAD6336655.1"/>
    <property type="molecule type" value="Genomic_DNA"/>
</dbReference>
<reference evidence="11" key="1">
    <citation type="submission" date="2020-10" db="EMBL/GenBank/DDBJ databases">
        <authorList>
            <person name="Han B."/>
            <person name="Lu T."/>
            <person name="Zhao Q."/>
            <person name="Huang X."/>
            <person name="Zhao Y."/>
        </authorList>
    </citation>
    <scope>NUCLEOTIDE SEQUENCE</scope>
</reference>
<gene>
    <name evidence="11" type="ORF">NCGR_LOCUS60753</name>
</gene>
<dbReference type="OrthoDB" id="8062037at2759"/>
<organism evidence="11 12">
    <name type="scientific">Miscanthus lutarioriparius</name>
    <dbReference type="NCBI Taxonomy" id="422564"/>
    <lineage>
        <taxon>Eukaryota</taxon>
        <taxon>Viridiplantae</taxon>
        <taxon>Streptophyta</taxon>
        <taxon>Embryophyta</taxon>
        <taxon>Tracheophyta</taxon>
        <taxon>Spermatophyta</taxon>
        <taxon>Magnoliopsida</taxon>
        <taxon>Liliopsida</taxon>
        <taxon>Poales</taxon>
        <taxon>Poaceae</taxon>
        <taxon>PACMAD clade</taxon>
        <taxon>Panicoideae</taxon>
        <taxon>Andropogonodae</taxon>
        <taxon>Andropogoneae</taxon>
        <taxon>Saccharinae</taxon>
        <taxon>Miscanthus</taxon>
    </lineage>
</organism>
<evidence type="ECO:0000256" key="9">
    <source>
        <dbReference type="SAM" id="Phobius"/>
    </source>
</evidence>
<proteinExistence type="inferred from homology"/>
<dbReference type="PANTHER" id="PTHR14155">
    <property type="entry name" value="RING FINGER DOMAIN-CONTAINING"/>
    <property type="match status" value="1"/>
</dbReference>
<keyword evidence="12" id="KW-1185">Reference proteome</keyword>
<dbReference type="GO" id="GO:0061630">
    <property type="term" value="F:ubiquitin protein ligase activity"/>
    <property type="evidence" value="ECO:0007669"/>
    <property type="project" value="UniProtKB-EC"/>
</dbReference>
<dbReference type="EC" id="2.3.2.27" evidence="2"/>
<keyword evidence="9" id="KW-1133">Transmembrane helix</keyword>
<dbReference type="PANTHER" id="PTHR14155:SF86">
    <property type="entry name" value="OS06G0534500 PROTEIN"/>
    <property type="match status" value="1"/>
</dbReference>
<dbReference type="InterPro" id="IPR001841">
    <property type="entry name" value="Znf_RING"/>
</dbReference>
<dbReference type="SMART" id="SM00184">
    <property type="entry name" value="RING"/>
    <property type="match status" value="1"/>
</dbReference>
<dbReference type="Pfam" id="PF13639">
    <property type="entry name" value="zf-RING_2"/>
    <property type="match status" value="1"/>
</dbReference>
<evidence type="ECO:0000256" key="2">
    <source>
        <dbReference type="ARBA" id="ARBA00012483"/>
    </source>
</evidence>
<dbReference type="GO" id="GO:0008270">
    <property type="term" value="F:zinc ion binding"/>
    <property type="evidence" value="ECO:0007669"/>
    <property type="project" value="UniProtKB-KW"/>
</dbReference>
<feature type="transmembrane region" description="Helical" evidence="9">
    <location>
        <begin position="12"/>
        <end position="29"/>
    </location>
</feature>
<keyword evidence="4 7" id="KW-0863">Zinc-finger</keyword>
<evidence type="ECO:0000313" key="11">
    <source>
        <dbReference type="EMBL" id="CAD6336655.1"/>
    </source>
</evidence>
<accession>A0A811S2R2</accession>
<dbReference type="SUPFAM" id="SSF57850">
    <property type="entry name" value="RING/U-box"/>
    <property type="match status" value="1"/>
</dbReference>
<comment type="caution">
    <text evidence="11">The sequence shown here is derived from an EMBL/GenBank/DDBJ whole genome shotgun (WGS) entry which is preliminary data.</text>
</comment>
<evidence type="ECO:0000256" key="5">
    <source>
        <dbReference type="ARBA" id="ARBA00022833"/>
    </source>
</evidence>
<dbReference type="InterPro" id="IPR013083">
    <property type="entry name" value="Znf_RING/FYVE/PHD"/>
</dbReference>
<evidence type="ECO:0000256" key="7">
    <source>
        <dbReference type="PROSITE-ProRule" id="PRU00175"/>
    </source>
</evidence>
<name>A0A811S2R2_9POAL</name>
<evidence type="ECO:0000313" key="12">
    <source>
        <dbReference type="Proteomes" id="UP000604825"/>
    </source>
</evidence>
<evidence type="ECO:0000256" key="3">
    <source>
        <dbReference type="ARBA" id="ARBA00022723"/>
    </source>
</evidence>
<evidence type="ECO:0000256" key="4">
    <source>
        <dbReference type="ARBA" id="ARBA00022771"/>
    </source>
</evidence>
<keyword evidence="9" id="KW-0472">Membrane</keyword>
<protein>
    <recommendedName>
        <fullName evidence="2">RING-type E3 ubiquitin transferase</fullName>
        <ecNumber evidence="2">2.3.2.27</ecNumber>
    </recommendedName>
</protein>
<dbReference type="CDD" id="cd16461">
    <property type="entry name" value="RING-H2_EL5-like"/>
    <property type="match status" value="1"/>
</dbReference>
<evidence type="ECO:0000256" key="6">
    <source>
        <dbReference type="ARBA" id="ARBA00024209"/>
    </source>
</evidence>
<dbReference type="Proteomes" id="UP000604825">
    <property type="component" value="Unassembled WGS sequence"/>
</dbReference>